<evidence type="ECO:0000313" key="2">
    <source>
        <dbReference type="EMBL" id="EJX10753.1"/>
    </source>
</evidence>
<dbReference type="AlphaFoldDB" id="J9H408"/>
<comment type="caution">
    <text evidence="2">The sequence shown here is derived from an EMBL/GenBank/DDBJ whole genome shotgun (WGS) entry which is preliminary data.</text>
</comment>
<feature type="non-terminal residue" evidence="2">
    <location>
        <position position="1"/>
    </location>
</feature>
<name>J9H408_9ZZZZ</name>
<dbReference type="EMBL" id="AMCI01000097">
    <property type="protein sequence ID" value="EJX10753.1"/>
    <property type="molecule type" value="Genomic_DNA"/>
</dbReference>
<dbReference type="InterPro" id="IPR016156">
    <property type="entry name" value="FAD/NAD-linked_Rdtase_dimer_sf"/>
</dbReference>
<accession>J9H408</accession>
<reference evidence="2" key="1">
    <citation type="journal article" date="2012" name="PLoS ONE">
        <title>Gene sets for utilization of primary and secondary nutrition supplies in the distal gut of endangered iberian lynx.</title>
        <authorList>
            <person name="Alcaide M."/>
            <person name="Messina E."/>
            <person name="Richter M."/>
            <person name="Bargiela R."/>
            <person name="Peplies J."/>
            <person name="Huws S.A."/>
            <person name="Newbold C.J."/>
            <person name="Golyshin P.N."/>
            <person name="Simon M.A."/>
            <person name="Lopez G."/>
            <person name="Yakimov M.M."/>
            <person name="Ferrer M."/>
        </authorList>
    </citation>
    <scope>NUCLEOTIDE SEQUENCE</scope>
</reference>
<gene>
    <name evidence="2" type="ORF">EVA_00549</name>
</gene>
<sequence length="67" mass="6968">SVVTPGSDRLGYMPGVGSLVIKLLAEEGTERILGVQAVGASVDKRIDTMVAAISMCATLDDLSNFDI</sequence>
<proteinExistence type="predicted"/>
<feature type="non-terminal residue" evidence="2">
    <location>
        <position position="67"/>
    </location>
</feature>
<protein>
    <submittedName>
        <fullName evidence="2">CoA-disulfide reductase</fullName>
    </submittedName>
</protein>
<dbReference type="InterPro" id="IPR004099">
    <property type="entry name" value="Pyr_nucl-diS_OxRdtase_dimer"/>
</dbReference>
<feature type="domain" description="Pyridine nucleotide-disulphide oxidoreductase dimerisation" evidence="1">
    <location>
        <begin position="8"/>
        <end position="64"/>
    </location>
</feature>
<dbReference type="Pfam" id="PF02852">
    <property type="entry name" value="Pyr_redox_dim"/>
    <property type="match status" value="1"/>
</dbReference>
<dbReference type="SUPFAM" id="SSF55424">
    <property type="entry name" value="FAD/NAD-linked reductases, dimerisation (C-terminal) domain"/>
    <property type="match status" value="1"/>
</dbReference>
<evidence type="ECO:0000259" key="1">
    <source>
        <dbReference type="Pfam" id="PF02852"/>
    </source>
</evidence>
<organism evidence="2">
    <name type="scientific">gut metagenome</name>
    <dbReference type="NCBI Taxonomy" id="749906"/>
    <lineage>
        <taxon>unclassified sequences</taxon>
        <taxon>metagenomes</taxon>
        <taxon>organismal metagenomes</taxon>
    </lineage>
</organism>
<dbReference type="Gene3D" id="3.30.390.30">
    <property type="match status" value="1"/>
</dbReference>